<dbReference type="RefSeq" id="WP_319158124.1">
    <property type="nucleotide sequence ID" value="NZ_CP138359.1"/>
</dbReference>
<dbReference type="InterPro" id="IPR016181">
    <property type="entry name" value="Acyl_CoA_acyltransferase"/>
</dbReference>
<evidence type="ECO:0000313" key="1">
    <source>
        <dbReference type="EMBL" id="WPF82604.1"/>
    </source>
</evidence>
<gene>
    <name evidence="1" type="ORF">SANBI_000215</name>
</gene>
<evidence type="ECO:0000313" key="2">
    <source>
        <dbReference type="Proteomes" id="UP001304340"/>
    </source>
</evidence>
<dbReference type="KEGG" id="sbil:SANBI_000215"/>
<name>A0AAF0Z8B2_9MICO</name>
<dbReference type="AlphaFoldDB" id="A0AAF0Z8B2"/>
<sequence>MTTLSWHNAGDHHRQALSEFVCTDPPKRTYDRNRGRHHPRPWELEVQSHLRGLRTPAGPGEALALGLDEHGVAAAAHFGFDDTRSQFMIWSVARAHRCSGLGYGREALEVSLAVMKATKETYDLDLGVFTYVDPRNKASRNMVQAVGFTYLNMYDGYEGWVRDV</sequence>
<keyword evidence="2" id="KW-1185">Reference proteome</keyword>
<evidence type="ECO:0008006" key="3">
    <source>
        <dbReference type="Google" id="ProtNLM"/>
    </source>
</evidence>
<accession>A0AAF0Z8B2</accession>
<organism evidence="1 2">
    <name type="scientific">Sanguibacter biliveldensis</name>
    <dbReference type="NCBI Taxonomy" id="3030830"/>
    <lineage>
        <taxon>Bacteria</taxon>
        <taxon>Bacillati</taxon>
        <taxon>Actinomycetota</taxon>
        <taxon>Actinomycetes</taxon>
        <taxon>Micrococcales</taxon>
        <taxon>Sanguibacteraceae</taxon>
        <taxon>Sanguibacter</taxon>
    </lineage>
</organism>
<dbReference type="Proteomes" id="UP001304340">
    <property type="component" value="Chromosome"/>
</dbReference>
<dbReference type="EMBL" id="CP138359">
    <property type="protein sequence ID" value="WPF82604.1"/>
    <property type="molecule type" value="Genomic_DNA"/>
</dbReference>
<protein>
    <recommendedName>
        <fullName evidence="3">N-acetyltransferase domain-containing protein</fullName>
    </recommendedName>
</protein>
<reference evidence="2" key="1">
    <citation type="submission" date="2023-11" db="EMBL/GenBank/DDBJ databases">
        <authorList>
            <person name="Helweg L.P."/>
            <person name="Kiel A."/>
            <person name="Hitz F."/>
            <person name="Ruckert-Reed C."/>
            <person name="Busche T."/>
            <person name="Kaltschmidt B."/>
            <person name="Kaltschmidt C."/>
        </authorList>
    </citation>
    <scope>NUCLEOTIDE SEQUENCE [LARGE SCALE GENOMIC DNA]</scope>
    <source>
        <strain evidence="2">4.1</strain>
    </source>
</reference>
<dbReference type="Gene3D" id="3.40.630.30">
    <property type="match status" value="1"/>
</dbReference>
<dbReference type="SUPFAM" id="SSF55729">
    <property type="entry name" value="Acyl-CoA N-acyltransferases (Nat)"/>
    <property type="match status" value="1"/>
</dbReference>
<proteinExistence type="predicted"/>